<proteinExistence type="predicted"/>
<evidence type="ECO:0000313" key="2">
    <source>
        <dbReference type="EMBL" id="HDK37712.1"/>
    </source>
</evidence>
<gene>
    <name evidence="2" type="ORF">ENG92_01685</name>
</gene>
<accession>A0A831K2X7</accession>
<protein>
    <submittedName>
        <fullName evidence="2">M23 family peptidase</fullName>
    </submittedName>
</protein>
<comment type="caution">
    <text evidence="2">The sequence shown here is derived from an EMBL/GenBank/DDBJ whole genome shotgun (WGS) entry which is preliminary data.</text>
</comment>
<dbReference type="AlphaFoldDB" id="A0A831K2X7"/>
<feature type="non-terminal residue" evidence="2">
    <location>
        <position position="93"/>
    </location>
</feature>
<feature type="chain" id="PRO_5032620009" evidence="1">
    <location>
        <begin position="18"/>
        <end position="93"/>
    </location>
</feature>
<name>A0A831K2X7_9GAMM</name>
<dbReference type="Proteomes" id="UP000885822">
    <property type="component" value="Unassembled WGS sequence"/>
</dbReference>
<keyword evidence="1" id="KW-0732">Signal</keyword>
<sequence>MRALFLLVLFFGSLADAATIDLQGSFTQGGLVFGKTSAGAQIFHDGQKVPVSSQGDFVIGFNRDAPPKSELVIIMPDGGREVRQLEISQRQYD</sequence>
<evidence type="ECO:0000256" key="1">
    <source>
        <dbReference type="SAM" id="SignalP"/>
    </source>
</evidence>
<organism evidence="2">
    <name type="scientific">Thiolapillus brandeum</name>
    <dbReference type="NCBI Taxonomy" id="1076588"/>
    <lineage>
        <taxon>Bacteria</taxon>
        <taxon>Pseudomonadati</taxon>
        <taxon>Pseudomonadota</taxon>
        <taxon>Gammaproteobacteria</taxon>
        <taxon>Chromatiales</taxon>
        <taxon>Sedimenticolaceae</taxon>
        <taxon>Thiolapillus</taxon>
    </lineage>
</organism>
<reference evidence="2" key="1">
    <citation type="journal article" date="2020" name="mSystems">
        <title>Genome- and Community-Level Interaction Insights into Carbon Utilization and Element Cycling Functions of Hydrothermarchaeota in Hydrothermal Sediment.</title>
        <authorList>
            <person name="Zhou Z."/>
            <person name="Liu Y."/>
            <person name="Xu W."/>
            <person name="Pan J."/>
            <person name="Luo Z.H."/>
            <person name="Li M."/>
        </authorList>
    </citation>
    <scope>NUCLEOTIDE SEQUENCE [LARGE SCALE GENOMIC DNA]</scope>
    <source>
        <strain evidence="2">HyVt-26</strain>
    </source>
</reference>
<dbReference type="EMBL" id="DRCV01000078">
    <property type="protein sequence ID" value="HDK37712.1"/>
    <property type="molecule type" value="Genomic_DNA"/>
</dbReference>
<feature type="signal peptide" evidence="1">
    <location>
        <begin position="1"/>
        <end position="17"/>
    </location>
</feature>